<evidence type="ECO:0008006" key="5">
    <source>
        <dbReference type="Google" id="ProtNLM"/>
    </source>
</evidence>
<dbReference type="AlphaFoldDB" id="A0A0J9CUK5"/>
<dbReference type="EMBL" id="CP047218">
    <property type="protein sequence ID" value="QHD67722.1"/>
    <property type="molecule type" value="Genomic_DNA"/>
</dbReference>
<evidence type="ECO:0000313" key="4">
    <source>
        <dbReference type="Proteomes" id="UP000464086"/>
    </source>
</evidence>
<dbReference type="EMBL" id="CP020925">
    <property type="protein sequence ID" value="ATP20291.1"/>
    <property type="molecule type" value="Genomic_DNA"/>
</dbReference>
<sequence length="252" mass="28017">MQQLHENFWNIRGSFKIAKIFDIGTQTSLVRKRDGSFILIDSYGVAGSDREKVLGLTDNGAAIDTIINVHPFHTLHCAAAHDLAPHARLFGTRRHHEKAPELPWEQAVIEDAETQAQFNDLEFSIPAGLDLVTNDKRVHAASVLVRHRQSGIVHVDDTLMVLAAPGALGRIFPQSRLHFHPMLGKALQHRPGAADAFIAWAQELAERWYGAPYVCAAHSAVRHLPTDGWRTEVTAALAGIWSTLQQHRTRYG</sequence>
<protein>
    <recommendedName>
        <fullName evidence="5">MBL fold metallo-hydrolase</fullName>
    </recommendedName>
</protein>
<evidence type="ECO:0000313" key="1">
    <source>
        <dbReference type="EMBL" id="ATP20291.1"/>
    </source>
</evidence>
<name>A0A0J9CUK5_SPHYA</name>
<evidence type="ECO:0000313" key="3">
    <source>
        <dbReference type="Proteomes" id="UP000037029"/>
    </source>
</evidence>
<accession>A0A0J9CUK5</accession>
<dbReference type="Proteomes" id="UP000037029">
    <property type="component" value="Chromosome"/>
</dbReference>
<evidence type="ECO:0000313" key="2">
    <source>
        <dbReference type="EMBL" id="QHD67722.1"/>
    </source>
</evidence>
<reference evidence="2 4" key="2">
    <citation type="submission" date="2019-12" db="EMBL/GenBank/DDBJ databases">
        <title>Functional and genomic insights into the Sphingobium yanoikuyae YC-JY1, a bacterium efficiently degrading bisphenol A.</title>
        <authorList>
            <person name="Jia Y."/>
            <person name="Li X."/>
            <person name="Wang J."/>
            <person name="Eltoukhy A."/>
            <person name="Lamraoui I."/>
            <person name="Yan Y."/>
        </authorList>
    </citation>
    <scope>NUCLEOTIDE SEQUENCE [LARGE SCALE GENOMIC DNA]</scope>
    <source>
        <strain evidence="2 4">YC-JY1</strain>
    </source>
</reference>
<gene>
    <name evidence="1" type="ORF">BV87_19120</name>
    <name evidence="2" type="ORF">GS397_12185</name>
</gene>
<dbReference type="Proteomes" id="UP000464086">
    <property type="component" value="Chromosome"/>
</dbReference>
<reference evidence="1 3" key="1">
    <citation type="submission" date="2017-04" db="EMBL/GenBank/DDBJ databases">
        <title>Characterization, genome and methylation analysis of a phthalic acid esters degrading strain Sphingobium yanoikuyae SHJ.</title>
        <authorList>
            <person name="Feng L."/>
        </authorList>
    </citation>
    <scope>NUCLEOTIDE SEQUENCE [LARGE SCALE GENOMIC DNA]</scope>
    <source>
        <strain evidence="1 3">SHJ</strain>
    </source>
</reference>
<proteinExistence type="predicted"/>
<organism evidence="1 3">
    <name type="scientific">Sphingobium yanoikuyae</name>
    <name type="common">Sphingomonas yanoikuyae</name>
    <dbReference type="NCBI Taxonomy" id="13690"/>
    <lineage>
        <taxon>Bacteria</taxon>
        <taxon>Pseudomonadati</taxon>
        <taxon>Pseudomonadota</taxon>
        <taxon>Alphaproteobacteria</taxon>
        <taxon>Sphingomonadales</taxon>
        <taxon>Sphingomonadaceae</taxon>
        <taxon>Sphingobium</taxon>
    </lineage>
</organism>
<dbReference type="RefSeq" id="WP_072895615.1">
    <property type="nucleotide sequence ID" value="NZ_CP020925.1"/>
</dbReference>